<organism evidence="3 4">
    <name type="scientific">Afipia massiliensis</name>
    <dbReference type="NCBI Taxonomy" id="211460"/>
    <lineage>
        <taxon>Bacteria</taxon>
        <taxon>Pseudomonadati</taxon>
        <taxon>Pseudomonadota</taxon>
        <taxon>Alphaproteobacteria</taxon>
        <taxon>Hyphomicrobiales</taxon>
        <taxon>Nitrobacteraceae</taxon>
        <taxon>Afipia</taxon>
    </lineage>
</organism>
<evidence type="ECO:0000256" key="1">
    <source>
        <dbReference type="SAM" id="MobiDB-lite"/>
    </source>
</evidence>
<name>A0A840N0X3_9BRAD</name>
<feature type="signal peptide" evidence="2">
    <location>
        <begin position="1"/>
        <end position="30"/>
    </location>
</feature>
<evidence type="ECO:0008006" key="5">
    <source>
        <dbReference type="Google" id="ProtNLM"/>
    </source>
</evidence>
<evidence type="ECO:0000256" key="2">
    <source>
        <dbReference type="SAM" id="SignalP"/>
    </source>
</evidence>
<protein>
    <recommendedName>
        <fullName evidence="5">DUF3551 domain-containing protein</fullName>
    </recommendedName>
</protein>
<dbReference type="AlphaFoldDB" id="A0A840N0X3"/>
<comment type="caution">
    <text evidence="3">The sequence shown here is derived from an EMBL/GenBank/DDBJ whole genome shotgun (WGS) entry which is preliminary data.</text>
</comment>
<feature type="region of interest" description="Disordered" evidence="1">
    <location>
        <begin position="71"/>
        <end position="101"/>
    </location>
</feature>
<keyword evidence="2" id="KW-0732">Signal</keyword>
<dbReference type="RefSeq" id="WP_184084427.1">
    <property type="nucleotide sequence ID" value="NZ_JACHIJ010000003.1"/>
</dbReference>
<feature type="chain" id="PRO_5032690506" description="DUF3551 domain-containing protein" evidence="2">
    <location>
        <begin position="31"/>
        <end position="101"/>
    </location>
</feature>
<gene>
    <name evidence="3" type="ORF">HNQ36_002101</name>
</gene>
<evidence type="ECO:0000313" key="3">
    <source>
        <dbReference type="EMBL" id="MBB5052127.1"/>
    </source>
</evidence>
<accession>A0A840N0X3</accession>
<proteinExistence type="predicted"/>
<evidence type="ECO:0000313" key="4">
    <source>
        <dbReference type="Proteomes" id="UP000521227"/>
    </source>
</evidence>
<dbReference type="EMBL" id="JACHIJ010000003">
    <property type="protein sequence ID" value="MBB5052127.1"/>
    <property type="molecule type" value="Genomic_DNA"/>
</dbReference>
<dbReference type="Proteomes" id="UP000521227">
    <property type="component" value="Unassembled WGS sequence"/>
</dbReference>
<sequence>MNAMHGCSLPKALLLAVGIVMLMPPGSAQAEMWCRRDFDRNNPVCVFSSARDCVRAAGIMGGVCEREPLGRASAAKPCKPSHEAGTARKRRPADTAACDAS</sequence>
<reference evidence="3 4" key="1">
    <citation type="submission" date="2020-08" db="EMBL/GenBank/DDBJ databases">
        <title>Genomic Encyclopedia of Type Strains, Phase IV (KMG-IV): sequencing the most valuable type-strain genomes for metagenomic binning, comparative biology and taxonomic classification.</title>
        <authorList>
            <person name="Goeker M."/>
        </authorList>
    </citation>
    <scope>NUCLEOTIDE SEQUENCE [LARGE SCALE GENOMIC DNA]</scope>
    <source>
        <strain evidence="3 4">DSM 17498</strain>
    </source>
</reference>